<comment type="similarity">
    <text evidence="2">Belongs to the resistance-nodulation-cell division (RND) (TC 2.A.6) family.</text>
</comment>
<dbReference type="PRINTS" id="PR00702">
    <property type="entry name" value="ACRIFLAVINRP"/>
</dbReference>
<evidence type="ECO:0000256" key="6">
    <source>
        <dbReference type="ARBA" id="ARBA00022692"/>
    </source>
</evidence>
<comment type="subcellular location">
    <subcellularLocation>
        <location evidence="1">Cell inner membrane</location>
        <topology evidence="1">Multi-pass membrane protein</topology>
    </subcellularLocation>
</comment>
<feature type="transmembrane region" description="Helical" evidence="9">
    <location>
        <begin position="925"/>
        <end position="948"/>
    </location>
</feature>
<sequence length="1041" mass="112851">MAKFFIERPVFAIVLSVIIVLLGIVSILNLSIAQYPKITPPTVSISTSYQGANAEVVNDSVAQVIEQEVNGVDGMDNMTGTVADDGSYKLRIQFEAGKDPNVAAVQVQDRVSSAEPSLPTTVQQKGIASRNSSEDMAFVFQLYSPNHTYDAKFLKNYGSLYLVDGLKRIDGVGDVNAFGADYSMRVWLQPDKMAKLGVSTSDVVAAIQKQNLEAPTGALGARPADDKQALQFTARIKGRLSDAAQFGKLIVLAKSDGSIVYLKDIAKIEMGSENYTNITEQNGNESAGFAILLNSKANTLKSIDEVKTYLENAKKDFPPDMDYVVSVDNTKFIRESMLEVSKTFVEALMLVVLIVFLFLQNWRATLIPLLAIPVSLIGTFAAFIILRFNINTLTLFALVLAIGLVVDDAIVVIEAVEHHMRYDHLNPHDATCLAMKEVSGPIVAIACVLTSVFLPVAFFQGMTGILYRQFALTIVVSMGLSALVALSLTPALCVKLLRPYQPISEISVLGRFFKKFNGKLAAYIEKYGIFLRQSMLKTKLSICFLIFLVIFSGVLYKLVPTSFIPEEDQGRYIVAINLPEASSLGRTKEAVEKVSKMIQQQPGVAQVMALTGMDLLGGGNKSSAGVVFVSLKPWEERKSSDVSVQSEIGKTMMSGRHLQEGTLLALNPPALPGLGAVGGFSLMLEDRAGGTLNNLDAVSQQFIAAAQKRPEIGRISSNFKASTPGYEYDIDRDKAKVLGVSISDIFSTLQVFLGGNEVNDFTLFGRNYKVAVQADGMFRGDVNALQYLHVKNANGDMVPLNTLITPKKVYAPSVISRFNGVKAARINGSQAPGYSSGQAMKALEEVAAQTLPQGYTYEWSGQSREEQKSSSKAPILFGLAFLFAFLCLAALYESWSVPFAVLLAIPAGIFGAFFFQYLRGLEDSIYMQIGLVMLVGLAAKNAILIVEFAKIRVDQGMKASQAAVEAAQLRVRPIIMTSLTFIIGCLPLMLASGAGAGARTSMGTAVVGGMFAATTIGIFLIPTLFVVIEKKTGKFHFWHKQ</sequence>
<dbReference type="EMBL" id="FNHQ01000011">
    <property type="protein sequence ID" value="SDM67667.1"/>
    <property type="molecule type" value="Genomic_DNA"/>
</dbReference>
<organism evidence="10 11">
    <name type="scientific">Megasphaera paucivorans</name>
    <dbReference type="NCBI Taxonomy" id="349095"/>
    <lineage>
        <taxon>Bacteria</taxon>
        <taxon>Bacillati</taxon>
        <taxon>Bacillota</taxon>
        <taxon>Negativicutes</taxon>
        <taxon>Veillonellales</taxon>
        <taxon>Veillonellaceae</taxon>
        <taxon>Megasphaera</taxon>
    </lineage>
</organism>
<evidence type="ECO:0000256" key="7">
    <source>
        <dbReference type="ARBA" id="ARBA00022989"/>
    </source>
</evidence>
<dbReference type="SUPFAM" id="SSF82693">
    <property type="entry name" value="Multidrug efflux transporter AcrB pore domain, PN1, PN2, PC1 and PC2 subdomains"/>
    <property type="match status" value="4"/>
</dbReference>
<dbReference type="SUPFAM" id="SSF82714">
    <property type="entry name" value="Multidrug efflux transporter AcrB TolC docking domain, DN and DC subdomains"/>
    <property type="match status" value="2"/>
</dbReference>
<feature type="transmembrane region" description="Helical" evidence="9">
    <location>
        <begin position="1002"/>
        <end position="1028"/>
    </location>
</feature>
<keyword evidence="6 9" id="KW-0812">Transmembrane</keyword>
<name>A0A1G9V6H4_9FIRM</name>
<feature type="transmembrane region" description="Helical" evidence="9">
    <location>
        <begin position="470"/>
        <end position="494"/>
    </location>
</feature>
<keyword evidence="11" id="KW-1185">Reference proteome</keyword>
<dbReference type="Proteomes" id="UP000199309">
    <property type="component" value="Unassembled WGS sequence"/>
</dbReference>
<dbReference type="FunFam" id="1.20.1640.10:FF:000001">
    <property type="entry name" value="Efflux pump membrane transporter"/>
    <property type="match status" value="1"/>
</dbReference>
<feature type="transmembrane region" description="Helical" evidence="9">
    <location>
        <begin position="899"/>
        <end position="919"/>
    </location>
</feature>
<feature type="transmembrane region" description="Helical" evidence="9">
    <location>
        <begin position="366"/>
        <end position="388"/>
    </location>
</feature>
<evidence type="ECO:0000256" key="1">
    <source>
        <dbReference type="ARBA" id="ARBA00004429"/>
    </source>
</evidence>
<evidence type="ECO:0000256" key="2">
    <source>
        <dbReference type="ARBA" id="ARBA00010942"/>
    </source>
</evidence>
<reference evidence="10 11" key="1">
    <citation type="submission" date="2016-10" db="EMBL/GenBank/DDBJ databases">
        <authorList>
            <person name="de Groot N.N."/>
        </authorList>
    </citation>
    <scope>NUCLEOTIDE SEQUENCE [LARGE SCALE GENOMIC DNA]</scope>
    <source>
        <strain evidence="10 11">DSM 16981</strain>
    </source>
</reference>
<proteinExistence type="inferred from homology"/>
<evidence type="ECO:0000313" key="10">
    <source>
        <dbReference type="EMBL" id="SDM67667.1"/>
    </source>
</evidence>
<dbReference type="GO" id="GO:0042910">
    <property type="term" value="F:xenobiotic transmembrane transporter activity"/>
    <property type="evidence" value="ECO:0007669"/>
    <property type="project" value="TreeGrafter"/>
</dbReference>
<dbReference type="GO" id="GO:0005886">
    <property type="term" value="C:plasma membrane"/>
    <property type="evidence" value="ECO:0007669"/>
    <property type="project" value="UniProtKB-SubCell"/>
</dbReference>
<dbReference type="InterPro" id="IPR027463">
    <property type="entry name" value="AcrB_DN_DC_subdom"/>
</dbReference>
<dbReference type="Gene3D" id="3.30.2090.10">
    <property type="entry name" value="Multidrug efflux transporter AcrB TolC docking domain, DN and DC subdomains"/>
    <property type="match status" value="2"/>
</dbReference>
<feature type="transmembrane region" description="Helical" evidence="9">
    <location>
        <begin position="340"/>
        <end position="359"/>
    </location>
</feature>
<feature type="transmembrane region" description="Helical" evidence="9">
    <location>
        <begin position="540"/>
        <end position="559"/>
    </location>
</feature>
<dbReference type="OrthoDB" id="8270at2"/>
<accession>A0A1G9V6H4</accession>
<gene>
    <name evidence="10" type="ORF">SAMN05660299_01343</name>
</gene>
<dbReference type="PANTHER" id="PTHR32063">
    <property type="match status" value="1"/>
</dbReference>
<dbReference type="GO" id="GO:0015562">
    <property type="term" value="F:efflux transmembrane transporter activity"/>
    <property type="evidence" value="ECO:0007669"/>
    <property type="project" value="InterPro"/>
</dbReference>
<evidence type="ECO:0000256" key="4">
    <source>
        <dbReference type="ARBA" id="ARBA00022475"/>
    </source>
</evidence>
<protein>
    <submittedName>
        <fullName evidence="10">Hydrophobe/amphiphile efflux-1 (HAE1) family protein</fullName>
    </submittedName>
</protein>
<dbReference type="InterPro" id="IPR004764">
    <property type="entry name" value="MdtF-like"/>
</dbReference>
<evidence type="ECO:0000256" key="9">
    <source>
        <dbReference type="SAM" id="Phobius"/>
    </source>
</evidence>
<feature type="transmembrane region" description="Helical" evidence="9">
    <location>
        <begin position="438"/>
        <end position="458"/>
    </location>
</feature>
<dbReference type="Gene3D" id="3.30.70.1320">
    <property type="entry name" value="Multidrug efflux transporter AcrB pore domain like"/>
    <property type="match status" value="1"/>
</dbReference>
<feature type="transmembrane region" description="Helical" evidence="9">
    <location>
        <begin position="969"/>
        <end position="990"/>
    </location>
</feature>
<evidence type="ECO:0000256" key="8">
    <source>
        <dbReference type="ARBA" id="ARBA00023136"/>
    </source>
</evidence>
<evidence type="ECO:0000313" key="11">
    <source>
        <dbReference type="Proteomes" id="UP000199309"/>
    </source>
</evidence>
<dbReference type="PANTHER" id="PTHR32063:SF76">
    <property type="entry name" value="EFFLUX PUMP MEMBRANE TRANSPORTER"/>
    <property type="match status" value="1"/>
</dbReference>
<dbReference type="GO" id="GO:0009636">
    <property type="term" value="P:response to toxic substance"/>
    <property type="evidence" value="ECO:0007669"/>
    <property type="project" value="UniProtKB-ARBA"/>
</dbReference>
<evidence type="ECO:0000256" key="3">
    <source>
        <dbReference type="ARBA" id="ARBA00022448"/>
    </source>
</evidence>
<keyword evidence="7 9" id="KW-1133">Transmembrane helix</keyword>
<dbReference type="Gene3D" id="1.20.1640.10">
    <property type="entry name" value="Multidrug efflux transporter AcrB transmembrane domain"/>
    <property type="match status" value="2"/>
</dbReference>
<feature type="transmembrane region" description="Helical" evidence="9">
    <location>
        <begin position="394"/>
        <end position="417"/>
    </location>
</feature>
<dbReference type="NCBIfam" id="TIGR00915">
    <property type="entry name" value="2A0602"/>
    <property type="match status" value="1"/>
</dbReference>
<dbReference type="NCBIfam" id="NF000282">
    <property type="entry name" value="RND_permease_1"/>
    <property type="match status" value="1"/>
</dbReference>
<feature type="transmembrane region" description="Helical" evidence="9">
    <location>
        <begin position="873"/>
        <end position="892"/>
    </location>
</feature>
<keyword evidence="3" id="KW-0813">Transport</keyword>
<keyword evidence="5" id="KW-0997">Cell inner membrane</keyword>
<dbReference type="Pfam" id="PF00873">
    <property type="entry name" value="ACR_tran"/>
    <property type="match status" value="1"/>
</dbReference>
<dbReference type="Gene3D" id="3.30.70.1430">
    <property type="entry name" value="Multidrug efflux transporter AcrB pore domain"/>
    <property type="match status" value="2"/>
</dbReference>
<evidence type="ECO:0000256" key="5">
    <source>
        <dbReference type="ARBA" id="ARBA00022519"/>
    </source>
</evidence>
<dbReference type="FunFam" id="3.30.70.1430:FF:000001">
    <property type="entry name" value="Efflux pump membrane transporter"/>
    <property type="match status" value="1"/>
</dbReference>
<dbReference type="Gene3D" id="3.30.70.1440">
    <property type="entry name" value="Multidrug efflux transporter AcrB pore domain"/>
    <property type="match status" value="1"/>
</dbReference>
<dbReference type="InterPro" id="IPR001036">
    <property type="entry name" value="Acrflvin-R"/>
</dbReference>
<dbReference type="SUPFAM" id="SSF82866">
    <property type="entry name" value="Multidrug efflux transporter AcrB transmembrane domain"/>
    <property type="match status" value="2"/>
</dbReference>
<dbReference type="RefSeq" id="WP_091649680.1">
    <property type="nucleotide sequence ID" value="NZ_FNHQ01000011.1"/>
</dbReference>
<dbReference type="STRING" id="349095.SAMN05660299_01343"/>
<dbReference type="AlphaFoldDB" id="A0A1G9V6H4"/>
<keyword evidence="8 9" id="KW-0472">Membrane</keyword>
<keyword evidence="4" id="KW-1003">Cell membrane</keyword>